<dbReference type="InterPro" id="IPR009057">
    <property type="entry name" value="Homeodomain-like_sf"/>
</dbReference>
<comment type="caution">
    <text evidence="1">The sequence shown here is derived from an EMBL/GenBank/DDBJ whole genome shotgun (WGS) entry which is preliminary data.</text>
</comment>
<evidence type="ECO:0008006" key="3">
    <source>
        <dbReference type="Google" id="ProtNLM"/>
    </source>
</evidence>
<protein>
    <recommendedName>
        <fullName evidence="3">DUF433 domain-containing protein</fullName>
    </recommendedName>
</protein>
<sequence>MPKLKYITSSSGIMGGKPVISGTRIPISRILFLMKEGYTPELIQAQYPHVPLSTIEAAINEAISMFEQRLHVQ</sequence>
<accession>A0A0G1ERC3</accession>
<reference evidence="1 2" key="1">
    <citation type="journal article" date="2015" name="Nature">
        <title>rRNA introns, odd ribosomes, and small enigmatic genomes across a large radiation of phyla.</title>
        <authorList>
            <person name="Brown C.T."/>
            <person name="Hug L.A."/>
            <person name="Thomas B.C."/>
            <person name="Sharon I."/>
            <person name="Castelle C.J."/>
            <person name="Singh A."/>
            <person name="Wilkins M.J."/>
            <person name="Williams K.H."/>
            <person name="Banfield J.F."/>
        </authorList>
    </citation>
    <scope>NUCLEOTIDE SEQUENCE [LARGE SCALE GENOMIC DNA]</scope>
</reference>
<dbReference type="STRING" id="1618436.UV59_C0006G0052"/>
<dbReference type="Pfam" id="PF04255">
    <property type="entry name" value="DUF433"/>
    <property type="match status" value="1"/>
</dbReference>
<evidence type="ECO:0000313" key="1">
    <source>
        <dbReference type="EMBL" id="KKS85596.1"/>
    </source>
</evidence>
<name>A0A0G1ERC3_9BACT</name>
<organism evidence="1 2">
    <name type="scientific">Candidatus Gottesmanbacteria bacterium GW2011_GWA1_43_11</name>
    <dbReference type="NCBI Taxonomy" id="1618436"/>
    <lineage>
        <taxon>Bacteria</taxon>
        <taxon>Candidatus Gottesmaniibacteriota</taxon>
    </lineage>
</organism>
<dbReference type="AlphaFoldDB" id="A0A0G1ERC3"/>
<dbReference type="SUPFAM" id="SSF46689">
    <property type="entry name" value="Homeodomain-like"/>
    <property type="match status" value="1"/>
</dbReference>
<dbReference type="InterPro" id="IPR036388">
    <property type="entry name" value="WH-like_DNA-bd_sf"/>
</dbReference>
<dbReference type="PANTHER" id="PTHR34849">
    <property type="entry name" value="SSL5025 PROTEIN"/>
    <property type="match status" value="1"/>
</dbReference>
<dbReference type="PANTHER" id="PTHR34849:SF3">
    <property type="entry name" value="SSR2962 PROTEIN"/>
    <property type="match status" value="1"/>
</dbReference>
<dbReference type="Gene3D" id="1.10.10.10">
    <property type="entry name" value="Winged helix-like DNA-binding domain superfamily/Winged helix DNA-binding domain"/>
    <property type="match status" value="1"/>
</dbReference>
<proteinExistence type="predicted"/>
<gene>
    <name evidence="1" type="ORF">UV59_C0006G0052</name>
</gene>
<evidence type="ECO:0000313" key="2">
    <source>
        <dbReference type="Proteomes" id="UP000034543"/>
    </source>
</evidence>
<dbReference type="Proteomes" id="UP000034543">
    <property type="component" value="Unassembled WGS sequence"/>
</dbReference>
<dbReference type="EMBL" id="LCFB01000006">
    <property type="protein sequence ID" value="KKS85596.1"/>
    <property type="molecule type" value="Genomic_DNA"/>
</dbReference>
<dbReference type="InterPro" id="IPR007367">
    <property type="entry name" value="DUF433"/>
</dbReference>